<dbReference type="AlphaFoldDB" id="A0A915IVM1"/>
<organism evidence="1 2">
    <name type="scientific">Romanomermis culicivorax</name>
    <name type="common">Nematode worm</name>
    <dbReference type="NCBI Taxonomy" id="13658"/>
    <lineage>
        <taxon>Eukaryota</taxon>
        <taxon>Metazoa</taxon>
        <taxon>Ecdysozoa</taxon>
        <taxon>Nematoda</taxon>
        <taxon>Enoplea</taxon>
        <taxon>Dorylaimia</taxon>
        <taxon>Mermithida</taxon>
        <taxon>Mermithoidea</taxon>
        <taxon>Mermithidae</taxon>
        <taxon>Romanomermis</taxon>
    </lineage>
</organism>
<evidence type="ECO:0000313" key="2">
    <source>
        <dbReference type="WBParaSite" id="nRc.2.0.1.t18249-RA"/>
    </source>
</evidence>
<evidence type="ECO:0000313" key="1">
    <source>
        <dbReference type="Proteomes" id="UP000887565"/>
    </source>
</evidence>
<sequence>MVQVTGRSNISMNGAFHKKIGGNMRGICRVLKCRSYVDALPMTIVLLRSCPLGLIPEMPATEKVPEFDGESWWCPSKMCYFEADAALPIWFWCSFFEINGLSHIFTVLMAVMKKKALENLKFDCGIMELSILIVDWRMEELWLTTI</sequence>
<protein>
    <submittedName>
        <fullName evidence="2">Uncharacterized protein</fullName>
    </submittedName>
</protein>
<proteinExistence type="predicted"/>
<reference evidence="2" key="1">
    <citation type="submission" date="2022-11" db="UniProtKB">
        <authorList>
            <consortium name="WormBaseParasite"/>
        </authorList>
    </citation>
    <scope>IDENTIFICATION</scope>
</reference>
<name>A0A915IVM1_ROMCU</name>
<keyword evidence="1" id="KW-1185">Reference proteome</keyword>
<accession>A0A915IVM1</accession>
<dbReference type="Proteomes" id="UP000887565">
    <property type="component" value="Unplaced"/>
</dbReference>
<dbReference type="WBParaSite" id="nRc.2.0.1.t18249-RA">
    <property type="protein sequence ID" value="nRc.2.0.1.t18249-RA"/>
    <property type="gene ID" value="nRc.2.0.1.g18249"/>
</dbReference>